<dbReference type="EMBL" id="MU001688">
    <property type="protein sequence ID" value="KAF2455156.1"/>
    <property type="molecule type" value="Genomic_DNA"/>
</dbReference>
<proteinExistence type="predicted"/>
<organism evidence="2 3">
    <name type="scientific">Lineolata rhizophorae</name>
    <dbReference type="NCBI Taxonomy" id="578093"/>
    <lineage>
        <taxon>Eukaryota</taxon>
        <taxon>Fungi</taxon>
        <taxon>Dikarya</taxon>
        <taxon>Ascomycota</taxon>
        <taxon>Pezizomycotina</taxon>
        <taxon>Dothideomycetes</taxon>
        <taxon>Dothideomycetes incertae sedis</taxon>
        <taxon>Lineolatales</taxon>
        <taxon>Lineolataceae</taxon>
        <taxon>Lineolata</taxon>
    </lineage>
</organism>
<feature type="region of interest" description="Disordered" evidence="1">
    <location>
        <begin position="55"/>
        <end position="80"/>
    </location>
</feature>
<reference evidence="2" key="1">
    <citation type="journal article" date="2020" name="Stud. Mycol.">
        <title>101 Dothideomycetes genomes: a test case for predicting lifestyles and emergence of pathogens.</title>
        <authorList>
            <person name="Haridas S."/>
            <person name="Albert R."/>
            <person name="Binder M."/>
            <person name="Bloem J."/>
            <person name="Labutti K."/>
            <person name="Salamov A."/>
            <person name="Andreopoulos B."/>
            <person name="Baker S."/>
            <person name="Barry K."/>
            <person name="Bills G."/>
            <person name="Bluhm B."/>
            <person name="Cannon C."/>
            <person name="Castanera R."/>
            <person name="Culley D."/>
            <person name="Daum C."/>
            <person name="Ezra D."/>
            <person name="Gonzalez J."/>
            <person name="Henrissat B."/>
            <person name="Kuo A."/>
            <person name="Liang C."/>
            <person name="Lipzen A."/>
            <person name="Lutzoni F."/>
            <person name="Magnuson J."/>
            <person name="Mondo S."/>
            <person name="Nolan M."/>
            <person name="Ohm R."/>
            <person name="Pangilinan J."/>
            <person name="Park H.-J."/>
            <person name="Ramirez L."/>
            <person name="Alfaro M."/>
            <person name="Sun H."/>
            <person name="Tritt A."/>
            <person name="Yoshinaga Y."/>
            <person name="Zwiers L.-H."/>
            <person name="Turgeon B."/>
            <person name="Goodwin S."/>
            <person name="Spatafora J."/>
            <person name="Crous P."/>
            <person name="Grigoriev I."/>
        </authorList>
    </citation>
    <scope>NUCLEOTIDE SEQUENCE</scope>
    <source>
        <strain evidence="2">ATCC 16933</strain>
    </source>
</reference>
<dbReference type="Proteomes" id="UP000799766">
    <property type="component" value="Unassembled WGS sequence"/>
</dbReference>
<accession>A0A6A6NTU2</accession>
<evidence type="ECO:0000313" key="3">
    <source>
        <dbReference type="Proteomes" id="UP000799766"/>
    </source>
</evidence>
<evidence type="ECO:0000313" key="2">
    <source>
        <dbReference type="EMBL" id="KAF2455156.1"/>
    </source>
</evidence>
<evidence type="ECO:0000256" key="1">
    <source>
        <dbReference type="SAM" id="MobiDB-lite"/>
    </source>
</evidence>
<name>A0A6A6NTU2_9PEZI</name>
<keyword evidence="3" id="KW-1185">Reference proteome</keyword>
<protein>
    <submittedName>
        <fullName evidence="2">Uncharacterized protein</fullName>
    </submittedName>
</protein>
<sequence>MCPTGKTTTYRCTYCVGPRRRSLLTYSNARPAAVRPTLTLPSALPRGHGMQPLVQPASPDPNAWEATAQTRKRARTTAAGEGRCRSWHAVLRRQGPLGGGGVARCDTVVGGRRRLPVSGGRRPERAPVPEGAPAIFGGLSALRRRHWSVDRRHS</sequence>
<gene>
    <name evidence="2" type="ORF">BDY21DRAFT_80402</name>
</gene>
<dbReference type="AlphaFoldDB" id="A0A6A6NTU2"/>